<keyword evidence="2" id="KW-1185">Reference proteome</keyword>
<proteinExistence type="predicted"/>
<dbReference type="AlphaFoldDB" id="C7R5H0"/>
<evidence type="ECO:0000313" key="1">
    <source>
        <dbReference type="EMBL" id="ACV09243.1"/>
    </source>
</evidence>
<dbReference type="EMBL" id="CP001706">
    <property type="protein sequence ID" value="ACV09243.1"/>
    <property type="molecule type" value="Genomic_DNA"/>
</dbReference>
<sequence length="62" mass="6453">MENQPQRASSAAAQWIEAHRPWVAGVALVGALSRTVRGPSVLSQGFAWGGLACYGGFLLALA</sequence>
<reference evidence="1 2" key="1">
    <citation type="journal article" date="2009" name="Stand. Genomic Sci.">
        <title>Complete genome sequence of Jonesia denitrificans type strain (Prevot 55134).</title>
        <authorList>
            <person name="Pukall R."/>
            <person name="Gehrich-Schroter G."/>
            <person name="Lapidus A."/>
            <person name="Nolan M."/>
            <person name="Glavina Del Rio T."/>
            <person name="Lucas S."/>
            <person name="Chen F."/>
            <person name="Tice H."/>
            <person name="Pitluck S."/>
            <person name="Cheng J.F."/>
            <person name="Copeland A."/>
            <person name="Saunders E."/>
            <person name="Brettin T."/>
            <person name="Detter J.C."/>
            <person name="Bruce D."/>
            <person name="Goodwin L."/>
            <person name="Pati A."/>
            <person name="Ivanova N."/>
            <person name="Mavromatis K."/>
            <person name="Ovchinnikova G."/>
            <person name="Chen A."/>
            <person name="Palaniappan K."/>
            <person name="Land M."/>
            <person name="Hauser L."/>
            <person name="Chang Y.J."/>
            <person name="Jeffries C.D."/>
            <person name="Chain P."/>
            <person name="Goker M."/>
            <person name="Bristow J."/>
            <person name="Eisen J.A."/>
            <person name="Markowitz V."/>
            <person name="Hugenholtz P."/>
            <person name="Kyrpides N.C."/>
            <person name="Klenk H.P."/>
            <person name="Han C."/>
        </authorList>
    </citation>
    <scope>NUCLEOTIDE SEQUENCE [LARGE SCALE GENOMIC DNA]</scope>
    <source>
        <strain evidence="2">ATCC 14870 / DSM 20603 / BCRC 15368 / CIP 55.134 / JCM 11481 / NBRC 15587 / NCTC 10816 / Prevot 55134</strain>
    </source>
</reference>
<dbReference type="RefSeq" id="WP_015771871.1">
    <property type="nucleotide sequence ID" value="NC_013174.1"/>
</dbReference>
<accession>C7R5H0</accession>
<dbReference type="Proteomes" id="UP000000628">
    <property type="component" value="Chromosome"/>
</dbReference>
<dbReference type="HOGENOM" id="CLU_2898196_0_0_11"/>
<protein>
    <submittedName>
        <fullName evidence="1">Uncharacterized protein</fullName>
    </submittedName>
</protein>
<dbReference type="KEGG" id="jde:Jden_1595"/>
<evidence type="ECO:0000313" key="2">
    <source>
        <dbReference type="Proteomes" id="UP000000628"/>
    </source>
</evidence>
<organism evidence="1 2">
    <name type="scientific">Jonesia denitrificans (strain ATCC 14870 / DSM 20603 / BCRC 15368 / CIP 55.134 / JCM 11481 / NBRC 15587 / NCTC 10816 / Prevot 55134)</name>
    <name type="common">Listeria denitrificans</name>
    <dbReference type="NCBI Taxonomy" id="471856"/>
    <lineage>
        <taxon>Bacteria</taxon>
        <taxon>Bacillati</taxon>
        <taxon>Actinomycetota</taxon>
        <taxon>Actinomycetes</taxon>
        <taxon>Micrococcales</taxon>
        <taxon>Jonesiaceae</taxon>
        <taxon>Jonesia</taxon>
    </lineage>
</organism>
<gene>
    <name evidence="1" type="ordered locus">Jden_1595</name>
</gene>
<name>C7R5H0_JONDD</name>